<dbReference type="SUPFAM" id="SSF53098">
    <property type="entry name" value="Ribonuclease H-like"/>
    <property type="match status" value="1"/>
</dbReference>
<organism evidence="1 2">
    <name type="scientific">Ditylenchus dipsaci</name>
    <dbReference type="NCBI Taxonomy" id="166011"/>
    <lineage>
        <taxon>Eukaryota</taxon>
        <taxon>Metazoa</taxon>
        <taxon>Ecdysozoa</taxon>
        <taxon>Nematoda</taxon>
        <taxon>Chromadorea</taxon>
        <taxon>Rhabditida</taxon>
        <taxon>Tylenchina</taxon>
        <taxon>Tylenchomorpha</taxon>
        <taxon>Sphaerularioidea</taxon>
        <taxon>Anguinidae</taxon>
        <taxon>Anguininae</taxon>
        <taxon>Ditylenchus</taxon>
    </lineage>
</organism>
<protein>
    <submittedName>
        <fullName evidence="2">HAT C-terminal dimerisation domain-containing protein</fullName>
    </submittedName>
</protein>
<keyword evidence="1" id="KW-1185">Reference proteome</keyword>
<dbReference type="InterPro" id="IPR012337">
    <property type="entry name" value="RNaseH-like_sf"/>
</dbReference>
<proteinExistence type="predicted"/>
<evidence type="ECO:0000313" key="1">
    <source>
        <dbReference type="Proteomes" id="UP000887574"/>
    </source>
</evidence>
<reference evidence="2" key="1">
    <citation type="submission" date="2022-11" db="UniProtKB">
        <authorList>
            <consortium name="WormBaseParasite"/>
        </authorList>
    </citation>
    <scope>IDENTIFICATION</scope>
</reference>
<accession>A0A915EU67</accession>
<dbReference type="WBParaSite" id="jg9020">
    <property type="protein sequence ID" value="jg9020"/>
    <property type="gene ID" value="jg9020"/>
</dbReference>
<name>A0A915EU67_9BILA</name>
<evidence type="ECO:0000313" key="2">
    <source>
        <dbReference type="WBParaSite" id="jg9020"/>
    </source>
</evidence>
<dbReference type="AlphaFoldDB" id="A0A915EU67"/>
<dbReference type="Proteomes" id="UP000887574">
    <property type="component" value="Unplaced"/>
</dbReference>
<sequence length="359" mass="40775">MRNAYLGVTLHYGFSHTADLVLAKVEQLLHDYGLDLSNVFKVVTDRSLRSLIFCNVMPNEFDDPSEDESDEDECYAFVHFSEAPDESILLYVDRSLFLVNVFFAGPRFRRGSHHSLQLVLMDMFKESIFGTEDFKSMCKIMKKFKHSQQAKERTFPVYFDEIISKMKRNLDERISNILNLNRVNFDPTFLVACAVDPRTLLCLRESDLEKAAEWIRQLLPSDQDQQVSRKMPVTSPSSNATLDKFICQLNSEAHGNRRRTEGRSSQTKSRILNVLHIVQAAGSSAGEALDPIIYLCNYLSSDWHSMAILALEILTVPATSAPIERIFSHAGLASNGNRNRTNFNLLNAQLVVYCNDSVC</sequence>